<organism evidence="2 3">
    <name type="scientific">Cymbomonas tetramitiformis</name>
    <dbReference type="NCBI Taxonomy" id="36881"/>
    <lineage>
        <taxon>Eukaryota</taxon>
        <taxon>Viridiplantae</taxon>
        <taxon>Chlorophyta</taxon>
        <taxon>Pyramimonadophyceae</taxon>
        <taxon>Pyramimonadales</taxon>
        <taxon>Pyramimonadaceae</taxon>
        <taxon>Cymbomonas</taxon>
    </lineage>
</organism>
<dbReference type="GO" id="GO:0012505">
    <property type="term" value="C:endomembrane system"/>
    <property type="evidence" value="ECO:0007669"/>
    <property type="project" value="UniProtKB-SubCell"/>
</dbReference>
<dbReference type="Gene3D" id="3.40.525.10">
    <property type="entry name" value="CRAL-TRIO lipid binding domain"/>
    <property type="match status" value="1"/>
</dbReference>
<evidence type="ECO:0000256" key="1">
    <source>
        <dbReference type="ARBA" id="ARBA00004184"/>
    </source>
</evidence>
<name>A0AAE0L1J2_9CHLO</name>
<sequence>MEKALISSSVYVSFMRFLRSLIESFIRLLSRFLRSSPTPPITGLGAKHGTYSAGQQQNFGNDAWFRDEKELEGLSPEQELLLAAKKGDIERVEQLLSTGLDVNTNLDRILIGKVPKPATENSGKTGKIQRMQSWTSLGSTAAAMETSMVTAPQTNAATTLDPEQSKLRLKQTWTRAGSGNHAGVSSDKATVSRTANTQDSSQFVELKSVKPISPALSLFKEEIALAGFDPMAFKSPFEPSDHFLSRWLIARNNNVTEALSLLKGDIEWRKEFRLLDIRQQVESEVLGCDEIIAAAVLPQVVRGCDKVGRPVVYIRGLTYNLDKMLEYSTHEQCVRYHVWRKERLMSRIDEDAQKSGTYHGQLTSVVDIQM</sequence>
<dbReference type="InterPro" id="IPR051026">
    <property type="entry name" value="PI/PC_transfer"/>
</dbReference>
<dbReference type="AlphaFoldDB" id="A0AAE0L1J2"/>
<comment type="caution">
    <text evidence="2">The sequence shown here is derived from an EMBL/GenBank/DDBJ whole genome shotgun (WGS) entry which is preliminary data.</text>
</comment>
<keyword evidence="3" id="KW-1185">Reference proteome</keyword>
<reference evidence="2 3" key="1">
    <citation type="journal article" date="2015" name="Genome Biol. Evol.">
        <title>Comparative Genomics of a Bacterivorous Green Alga Reveals Evolutionary Causalities and Consequences of Phago-Mixotrophic Mode of Nutrition.</title>
        <authorList>
            <person name="Burns J.A."/>
            <person name="Paasch A."/>
            <person name="Narechania A."/>
            <person name="Kim E."/>
        </authorList>
    </citation>
    <scope>NUCLEOTIDE SEQUENCE [LARGE SCALE GENOMIC DNA]</scope>
    <source>
        <strain evidence="2 3">PLY_AMNH</strain>
    </source>
</reference>
<evidence type="ECO:0000313" key="2">
    <source>
        <dbReference type="EMBL" id="KAK3268668.1"/>
    </source>
</evidence>
<gene>
    <name evidence="2" type="ORF">CYMTET_22839</name>
</gene>
<dbReference type="PANTHER" id="PTHR45657:SF1">
    <property type="entry name" value="CRAL-TRIO DOMAIN-CONTAINING PROTEIN YKL091C-RELATED"/>
    <property type="match status" value="1"/>
</dbReference>
<comment type="subcellular location">
    <subcellularLocation>
        <location evidence="1">Endomembrane system</location>
        <topology evidence="1">Peripheral membrane protein</topology>
    </subcellularLocation>
</comment>
<dbReference type="InterPro" id="IPR036865">
    <property type="entry name" value="CRAL-TRIO_dom_sf"/>
</dbReference>
<dbReference type="Proteomes" id="UP001190700">
    <property type="component" value="Unassembled WGS sequence"/>
</dbReference>
<accession>A0AAE0L1J2</accession>
<dbReference type="SUPFAM" id="SSF52087">
    <property type="entry name" value="CRAL/TRIO domain"/>
    <property type="match status" value="1"/>
</dbReference>
<dbReference type="InterPro" id="IPR036273">
    <property type="entry name" value="CRAL/TRIO_N_dom_sf"/>
</dbReference>
<evidence type="ECO:0000313" key="3">
    <source>
        <dbReference type="Proteomes" id="UP001190700"/>
    </source>
</evidence>
<dbReference type="PANTHER" id="PTHR45657">
    <property type="entry name" value="CRAL-TRIO DOMAIN-CONTAINING PROTEIN YKL091C-RELATED"/>
    <property type="match status" value="1"/>
</dbReference>
<proteinExistence type="predicted"/>
<protein>
    <submittedName>
        <fullName evidence="2">Uncharacterized protein</fullName>
    </submittedName>
</protein>
<dbReference type="SUPFAM" id="SSF46938">
    <property type="entry name" value="CRAL/TRIO N-terminal domain"/>
    <property type="match status" value="1"/>
</dbReference>
<dbReference type="EMBL" id="LGRX02011683">
    <property type="protein sequence ID" value="KAK3268668.1"/>
    <property type="molecule type" value="Genomic_DNA"/>
</dbReference>